<reference evidence="2 3" key="1">
    <citation type="submission" date="2024-09" db="EMBL/GenBank/DDBJ databases">
        <authorList>
            <person name="Sun Q."/>
            <person name="Mori K."/>
        </authorList>
    </citation>
    <scope>NUCLEOTIDE SEQUENCE [LARGE SCALE GENOMIC DNA]</scope>
    <source>
        <strain evidence="2 3">CCM 7650</strain>
    </source>
</reference>
<accession>A0ABV6FY22</accession>
<dbReference type="InterPro" id="IPR000595">
    <property type="entry name" value="cNMP-bd_dom"/>
</dbReference>
<dbReference type="Gene3D" id="2.60.120.10">
    <property type="entry name" value="Jelly Rolls"/>
    <property type="match status" value="1"/>
</dbReference>
<dbReference type="PROSITE" id="PS50042">
    <property type="entry name" value="CNMP_BINDING_3"/>
    <property type="match status" value="1"/>
</dbReference>
<name>A0ABV6FY22_9BACT</name>
<protein>
    <submittedName>
        <fullName evidence="2">Crp/Fnr family transcriptional regulator</fullName>
    </submittedName>
</protein>
<proteinExistence type="predicted"/>
<dbReference type="Proteomes" id="UP001589797">
    <property type="component" value="Unassembled WGS sequence"/>
</dbReference>
<keyword evidence="3" id="KW-1185">Reference proteome</keyword>
<feature type="domain" description="Cyclic nucleotide-binding" evidence="1">
    <location>
        <begin position="18"/>
        <end position="105"/>
    </location>
</feature>
<comment type="caution">
    <text evidence="2">The sequence shown here is derived from an EMBL/GenBank/DDBJ whole genome shotgun (WGS) entry which is preliminary data.</text>
</comment>
<sequence length="183" mass="21443">MKGFDFVFRKLTGLEADSSMDTISLKRGQSLIVQGQLLNNLFWVASGLLREYHENGDEEFTNSFIAEGNYYLTGFYFGGKIKSSFTVEALEESRILVLSMDFFQQDFLPPQVLLDVFKEVSTIKYQHNLQWKLINGKKTFLDRWEYFKQTNPGLWVRIPQKHLATYFNVTPQYISQLKARRKL</sequence>
<dbReference type="Pfam" id="PF00027">
    <property type="entry name" value="cNMP_binding"/>
    <property type="match status" value="1"/>
</dbReference>
<organism evidence="2 3">
    <name type="scientific">Fontibacter flavus</name>
    <dbReference type="NCBI Taxonomy" id="654838"/>
    <lineage>
        <taxon>Bacteria</taxon>
        <taxon>Pseudomonadati</taxon>
        <taxon>Bacteroidota</taxon>
        <taxon>Cytophagia</taxon>
        <taxon>Cytophagales</taxon>
        <taxon>Cyclobacteriaceae</taxon>
        <taxon>Fontibacter</taxon>
    </lineage>
</organism>
<evidence type="ECO:0000313" key="2">
    <source>
        <dbReference type="EMBL" id="MFC0264718.1"/>
    </source>
</evidence>
<evidence type="ECO:0000259" key="1">
    <source>
        <dbReference type="PROSITE" id="PS50042"/>
    </source>
</evidence>
<dbReference type="InterPro" id="IPR014710">
    <property type="entry name" value="RmlC-like_jellyroll"/>
</dbReference>
<dbReference type="CDD" id="cd00038">
    <property type="entry name" value="CAP_ED"/>
    <property type="match status" value="1"/>
</dbReference>
<dbReference type="RefSeq" id="WP_382389296.1">
    <property type="nucleotide sequence ID" value="NZ_JBHLWI010000083.1"/>
</dbReference>
<dbReference type="SUPFAM" id="SSF51206">
    <property type="entry name" value="cAMP-binding domain-like"/>
    <property type="match status" value="1"/>
</dbReference>
<gene>
    <name evidence="2" type="ORF">ACFFIP_18670</name>
</gene>
<dbReference type="InterPro" id="IPR018490">
    <property type="entry name" value="cNMP-bd_dom_sf"/>
</dbReference>
<dbReference type="EMBL" id="JBHLWI010000083">
    <property type="protein sequence ID" value="MFC0264718.1"/>
    <property type="molecule type" value="Genomic_DNA"/>
</dbReference>
<evidence type="ECO:0000313" key="3">
    <source>
        <dbReference type="Proteomes" id="UP001589797"/>
    </source>
</evidence>